<protein>
    <submittedName>
        <fullName evidence="2">Uncharacterized protein</fullName>
    </submittedName>
</protein>
<organism evidence="2 3">
    <name type="scientific">Nitzschia inconspicua</name>
    <dbReference type="NCBI Taxonomy" id="303405"/>
    <lineage>
        <taxon>Eukaryota</taxon>
        <taxon>Sar</taxon>
        <taxon>Stramenopiles</taxon>
        <taxon>Ochrophyta</taxon>
        <taxon>Bacillariophyta</taxon>
        <taxon>Bacillariophyceae</taxon>
        <taxon>Bacillariophycidae</taxon>
        <taxon>Bacillariales</taxon>
        <taxon>Bacillariaceae</taxon>
        <taxon>Nitzschia</taxon>
    </lineage>
</organism>
<comment type="caution">
    <text evidence="2">The sequence shown here is derived from an EMBL/GenBank/DDBJ whole genome shotgun (WGS) entry which is preliminary data.</text>
</comment>
<accession>A0A9K3M4J5</accession>
<evidence type="ECO:0000313" key="3">
    <source>
        <dbReference type="Proteomes" id="UP000693970"/>
    </source>
</evidence>
<evidence type="ECO:0000256" key="1">
    <source>
        <dbReference type="SAM" id="MobiDB-lite"/>
    </source>
</evidence>
<sequence>MSSLLTQILNNDIVNLKITEEAEDVFGNEDGCVHDFLDALKVNTSIKTARLTEDFLGCLRADVRSKVLKALGNDLDLKEITLGDALMMVEDINHIIAKSPSLYSMDLHNIILQGQQEHFQALEATLHQHPNLKEFDLSDNCEPAVEDIDLERIKNTKHASACTGSMPPPLKKSTIATSA</sequence>
<dbReference type="EMBL" id="JAGRRH010000001">
    <property type="protein sequence ID" value="KAG7373777.1"/>
    <property type="molecule type" value="Genomic_DNA"/>
</dbReference>
<dbReference type="AlphaFoldDB" id="A0A9K3M4J5"/>
<reference evidence="2" key="1">
    <citation type="journal article" date="2021" name="Sci. Rep.">
        <title>Diploid genomic architecture of Nitzschia inconspicua, an elite biomass production diatom.</title>
        <authorList>
            <person name="Oliver A."/>
            <person name="Podell S."/>
            <person name="Pinowska A."/>
            <person name="Traller J.C."/>
            <person name="Smith S.R."/>
            <person name="McClure R."/>
            <person name="Beliaev A."/>
            <person name="Bohutskyi P."/>
            <person name="Hill E.A."/>
            <person name="Rabines A."/>
            <person name="Zheng H."/>
            <person name="Allen L.Z."/>
            <person name="Kuo A."/>
            <person name="Grigoriev I.V."/>
            <person name="Allen A.E."/>
            <person name="Hazlebeck D."/>
            <person name="Allen E.E."/>
        </authorList>
    </citation>
    <scope>NUCLEOTIDE SEQUENCE</scope>
    <source>
        <strain evidence="2">Hildebrandi</strain>
    </source>
</reference>
<keyword evidence="3" id="KW-1185">Reference proteome</keyword>
<dbReference type="Proteomes" id="UP000693970">
    <property type="component" value="Unassembled WGS sequence"/>
</dbReference>
<feature type="region of interest" description="Disordered" evidence="1">
    <location>
        <begin position="159"/>
        <end position="179"/>
    </location>
</feature>
<name>A0A9K3M4J5_9STRA</name>
<proteinExistence type="predicted"/>
<reference evidence="2" key="2">
    <citation type="submission" date="2021-04" db="EMBL/GenBank/DDBJ databases">
        <authorList>
            <person name="Podell S."/>
        </authorList>
    </citation>
    <scope>NUCLEOTIDE SEQUENCE</scope>
    <source>
        <strain evidence="2">Hildebrandi</strain>
    </source>
</reference>
<gene>
    <name evidence="2" type="ORF">IV203_012872</name>
</gene>
<evidence type="ECO:0000313" key="2">
    <source>
        <dbReference type="EMBL" id="KAG7373777.1"/>
    </source>
</evidence>